<dbReference type="EMBL" id="LR792632">
    <property type="protein sequence ID" value="CAB3287905.1"/>
    <property type="molecule type" value="Genomic_DNA"/>
</dbReference>
<dbReference type="PANTHER" id="PTHR38816">
    <property type="entry name" value="EXOSOME SUBUNIT, DUF54 FAMILY-RELATED"/>
    <property type="match status" value="1"/>
</dbReference>
<protein>
    <recommendedName>
        <fullName evidence="3">Exosome subunit</fullName>
    </recommendedName>
</protein>
<dbReference type="AlphaFoldDB" id="A0A8D6PSW6"/>
<dbReference type="SUPFAM" id="SSF55282">
    <property type="entry name" value="RL5-like"/>
    <property type="match status" value="1"/>
</dbReference>
<dbReference type="Proteomes" id="UP000679213">
    <property type="component" value="Chromosome I"/>
</dbReference>
<dbReference type="GeneID" id="65883262"/>
<dbReference type="InterPro" id="IPR002739">
    <property type="entry name" value="PAB1135-like"/>
</dbReference>
<dbReference type="PANTHER" id="PTHR38816:SF1">
    <property type="entry name" value="EXOSOME SUBUNIT"/>
    <property type="match status" value="1"/>
</dbReference>
<dbReference type="RefSeq" id="WP_214400345.1">
    <property type="nucleotide sequence ID" value="NZ_LR792632.1"/>
</dbReference>
<organism evidence="1 2">
    <name type="scientific">Methanocaldococcus lauensis</name>
    <dbReference type="NCBI Taxonomy" id="2546128"/>
    <lineage>
        <taxon>Archaea</taxon>
        <taxon>Methanobacteriati</taxon>
        <taxon>Methanobacteriota</taxon>
        <taxon>Methanomada group</taxon>
        <taxon>Methanococci</taxon>
        <taxon>Methanococcales</taxon>
        <taxon>Methanocaldococcaceae</taxon>
        <taxon>Methanocaldococcus</taxon>
    </lineage>
</organism>
<accession>A0A8D6PSW6</accession>
<evidence type="ECO:0000313" key="1">
    <source>
        <dbReference type="EMBL" id="CAB3287905.1"/>
    </source>
</evidence>
<dbReference type="Gene3D" id="3.30.1440.10">
    <property type="match status" value="1"/>
</dbReference>
<evidence type="ECO:0008006" key="3">
    <source>
        <dbReference type="Google" id="ProtNLM"/>
    </source>
</evidence>
<reference evidence="1 2" key="1">
    <citation type="submission" date="2020-04" db="EMBL/GenBank/DDBJ databases">
        <authorList>
            <consortium name="Genoscope - CEA"/>
            <person name="William W."/>
        </authorList>
    </citation>
    <scope>NUCLEOTIDE SEQUENCE [LARGE SCALE GENOMIC DNA]</scope>
    <source>
        <strain evidence="1 2">SG7</strain>
    </source>
</reference>
<proteinExistence type="predicted"/>
<name>A0A8D6PSW6_9EURY</name>
<evidence type="ECO:0000313" key="2">
    <source>
        <dbReference type="Proteomes" id="UP000679213"/>
    </source>
</evidence>
<gene>
    <name evidence="1" type="ORF">MLAUSG7_0450</name>
</gene>
<keyword evidence="2" id="KW-1185">Reference proteome</keyword>
<dbReference type="KEGG" id="mesg:MLAUSG7_0450"/>
<sequence length="150" mass="17646">MLNSIKISAIVHATEDEDKVLEAIEFFIPEDVDEEKINLEVVETEGYFRNPIKIINVSVEGKEAKKIFNHIIDLIKSDERNINKLKKDLHLRIEDNKFYVRFDKQKAYLGKCKVMDGDDVIRVVFNFKIFSPKNKEEKVKEIIKEYLSIE</sequence>
<dbReference type="InterPro" id="IPR022803">
    <property type="entry name" value="Ribosomal_uL5_dom_sf"/>
</dbReference>
<dbReference type="Pfam" id="PF01877">
    <property type="entry name" value="RNA_binding"/>
    <property type="match status" value="1"/>
</dbReference>